<dbReference type="EMBL" id="JBBNIB010000154">
    <property type="protein sequence ID" value="MEQ2689015.1"/>
    <property type="molecule type" value="Genomic_DNA"/>
</dbReference>
<dbReference type="Proteomes" id="UP001439984">
    <property type="component" value="Unassembled WGS sequence"/>
</dbReference>
<protein>
    <submittedName>
        <fullName evidence="1">Uncharacterized protein</fullName>
    </submittedName>
</protein>
<comment type="caution">
    <text evidence="1">The sequence shown here is derived from an EMBL/GenBank/DDBJ whole genome shotgun (WGS) entry which is preliminary data.</text>
</comment>
<reference evidence="1 2" key="1">
    <citation type="submission" date="2024-04" db="EMBL/GenBank/DDBJ databases">
        <title>Human intestinal bacterial collection.</title>
        <authorList>
            <person name="Pauvert C."/>
            <person name="Hitch T.C.A."/>
            <person name="Clavel T."/>
        </authorList>
    </citation>
    <scope>NUCLEOTIDE SEQUENCE [LARGE SCALE GENOMIC DNA]</scope>
    <source>
        <strain evidence="1 2">CLA-AA-H236</strain>
    </source>
</reference>
<gene>
    <name evidence="1" type="ORF">AAAU72_12690</name>
</gene>
<accession>A0ABV1IQ91</accession>
<evidence type="ECO:0000313" key="1">
    <source>
        <dbReference type="EMBL" id="MEQ2689015.1"/>
    </source>
</evidence>
<keyword evidence="2" id="KW-1185">Reference proteome</keyword>
<name>A0ABV1IQ91_9FIRM</name>
<organism evidence="1 2">
    <name type="scientific">Faecalibacterium longum</name>
    <dbReference type="NCBI Taxonomy" id="1851428"/>
    <lineage>
        <taxon>Bacteria</taxon>
        <taxon>Bacillati</taxon>
        <taxon>Bacillota</taxon>
        <taxon>Clostridia</taxon>
        <taxon>Eubacteriales</taxon>
        <taxon>Oscillospiraceae</taxon>
        <taxon>Faecalibacterium</taxon>
    </lineage>
</organism>
<dbReference type="RefSeq" id="WP_187299076.1">
    <property type="nucleotide sequence ID" value="NZ_JBBNIB010000154.1"/>
</dbReference>
<proteinExistence type="predicted"/>
<evidence type="ECO:0000313" key="2">
    <source>
        <dbReference type="Proteomes" id="UP001439984"/>
    </source>
</evidence>
<sequence length="48" mass="5329">MKNGGWDITDWNNMDLLPTPAFKLLKSADVTMVDISFTNEGGVVLLPY</sequence>